<dbReference type="STRING" id="45071.Lpar_3154"/>
<proteinExistence type="predicted"/>
<accession>A0A1E5JL88</accession>
<dbReference type="Proteomes" id="UP000095229">
    <property type="component" value="Unassembled WGS sequence"/>
</dbReference>
<comment type="caution">
    <text evidence="1">The sequence shown here is derived from an EMBL/GenBank/DDBJ whole genome shotgun (WGS) entry which is preliminary data.</text>
</comment>
<evidence type="ECO:0000313" key="1">
    <source>
        <dbReference type="EMBL" id="OEH45305.1"/>
    </source>
</evidence>
<evidence type="ECO:0000313" key="2">
    <source>
        <dbReference type="Proteomes" id="UP000095229"/>
    </source>
</evidence>
<protein>
    <submittedName>
        <fullName evidence="1">Uncharacterized protein</fullName>
    </submittedName>
</protein>
<reference evidence="1 2" key="1">
    <citation type="submission" date="2016-02" db="EMBL/GenBank/DDBJ databases">
        <title>Secondary metabolites in Legionella.</title>
        <authorList>
            <person name="Tobias N.J."/>
            <person name="Bode H.B."/>
        </authorList>
    </citation>
    <scope>NUCLEOTIDE SEQUENCE [LARGE SCALE GENOMIC DNA]</scope>
    <source>
        <strain evidence="1 2">DSM 19216</strain>
    </source>
</reference>
<keyword evidence="2" id="KW-1185">Reference proteome</keyword>
<organism evidence="1 2">
    <name type="scientific">Legionella parisiensis</name>
    <dbReference type="NCBI Taxonomy" id="45071"/>
    <lineage>
        <taxon>Bacteria</taxon>
        <taxon>Pseudomonadati</taxon>
        <taxon>Pseudomonadota</taxon>
        <taxon>Gammaproteobacteria</taxon>
        <taxon>Legionellales</taxon>
        <taxon>Legionellaceae</taxon>
        <taxon>Legionella</taxon>
    </lineage>
</organism>
<dbReference type="EMBL" id="LSOG01000103">
    <property type="protein sequence ID" value="OEH45305.1"/>
    <property type="molecule type" value="Genomic_DNA"/>
</dbReference>
<gene>
    <name evidence="1" type="ORF">lpari_03719</name>
</gene>
<name>A0A1E5JL88_9GAMM</name>
<dbReference type="SUPFAM" id="SSF48371">
    <property type="entry name" value="ARM repeat"/>
    <property type="match status" value="1"/>
</dbReference>
<dbReference type="PATRIC" id="fig|45071.7.peg.4001"/>
<sequence>MKNHIKQAQYSFDFIFNQIEKINQGQQIFDIGFLKSILDSNTNNEIYEYLKNLLKYIEEFGDKTPKDLNIIEIISRTLGKSSSLKKEPIITSLGEYPGHDYIDIHLLCLDILDRLKFTYFADVFKIICQLSIDENEKIKLKALDVASNMSKFIYWPKQKKYISSHKFLF</sequence>
<dbReference type="AlphaFoldDB" id="A0A1E5JL88"/>
<dbReference type="InterPro" id="IPR016024">
    <property type="entry name" value="ARM-type_fold"/>
</dbReference>